<accession>A0A8H2WR02</accession>
<feature type="compositionally biased region" description="Low complexity" evidence="1">
    <location>
        <begin position="67"/>
        <end position="83"/>
    </location>
</feature>
<evidence type="ECO:0000313" key="2">
    <source>
        <dbReference type="EMBL" id="CAE6395822.1"/>
    </source>
</evidence>
<dbReference type="EMBL" id="CAJMWQ010000910">
    <property type="protein sequence ID" value="CAE6395822.1"/>
    <property type="molecule type" value="Genomic_DNA"/>
</dbReference>
<feature type="region of interest" description="Disordered" evidence="1">
    <location>
        <begin position="62"/>
        <end position="93"/>
    </location>
</feature>
<dbReference type="Proteomes" id="UP000663826">
    <property type="component" value="Unassembled WGS sequence"/>
</dbReference>
<organism evidence="2 3">
    <name type="scientific">Rhizoctonia solani</name>
    <dbReference type="NCBI Taxonomy" id="456999"/>
    <lineage>
        <taxon>Eukaryota</taxon>
        <taxon>Fungi</taxon>
        <taxon>Dikarya</taxon>
        <taxon>Basidiomycota</taxon>
        <taxon>Agaricomycotina</taxon>
        <taxon>Agaricomycetes</taxon>
        <taxon>Cantharellales</taxon>
        <taxon>Ceratobasidiaceae</taxon>
        <taxon>Rhizoctonia</taxon>
    </lineage>
</organism>
<comment type="caution">
    <text evidence="2">The sequence shown here is derived from an EMBL/GenBank/DDBJ whole genome shotgun (WGS) entry which is preliminary data.</text>
</comment>
<protein>
    <submittedName>
        <fullName evidence="2">Uncharacterized protein</fullName>
    </submittedName>
</protein>
<name>A0A8H2WR02_9AGAM</name>
<dbReference type="AlphaFoldDB" id="A0A8H2WR02"/>
<proteinExistence type="predicted"/>
<evidence type="ECO:0000256" key="1">
    <source>
        <dbReference type="SAM" id="MobiDB-lite"/>
    </source>
</evidence>
<evidence type="ECO:0000313" key="3">
    <source>
        <dbReference type="Proteomes" id="UP000663826"/>
    </source>
</evidence>
<reference evidence="2" key="1">
    <citation type="submission" date="2021-01" db="EMBL/GenBank/DDBJ databases">
        <authorList>
            <person name="Kaushik A."/>
        </authorList>
    </citation>
    <scope>NUCLEOTIDE SEQUENCE</scope>
    <source>
        <strain evidence="2">AG1-1B</strain>
    </source>
</reference>
<gene>
    <name evidence="2" type="ORF">RDB_LOCUS28376</name>
</gene>
<sequence length="256" mass="29375">MSIRWNDLVPSYLTGGKYLDETKYEYFIEHDGIGAHSLQALASDILDMTPKQERDLPQAYGHVKYDSTTPPLSPSTTISSLPTEEQYSSDEPELLVSREEVKKGKQPETPVTEAIQLEEYAQDDSDWYGMEYAIEQSRYGYPGATGAWPPSAGESSTSDAAFVAMYDGYIYPEDVTYWYEHWCKWHRTLAREEKRRRDRAASDAKHTRAYDHATYVQWERSQQKKSGWFETNDRYSSPFVNLPVLIKPGLGVQPDV</sequence>